<evidence type="ECO:0000313" key="3">
    <source>
        <dbReference type="Proteomes" id="UP000028924"/>
    </source>
</evidence>
<feature type="region of interest" description="Disordered" evidence="1">
    <location>
        <begin position="1"/>
        <end position="73"/>
    </location>
</feature>
<keyword evidence="3" id="KW-1185">Reference proteome</keyword>
<name>A0A087ST78_AUXPR</name>
<feature type="region of interest" description="Disordered" evidence="1">
    <location>
        <begin position="269"/>
        <end position="292"/>
    </location>
</feature>
<accession>A0A087ST78</accession>
<dbReference type="OrthoDB" id="10682851at2759"/>
<reference evidence="2 3" key="1">
    <citation type="journal article" date="2014" name="BMC Genomics">
        <title>Oil accumulation mechanisms of the oleaginous microalga Chlorella protothecoides revealed through its genome, transcriptomes, and proteomes.</title>
        <authorList>
            <person name="Gao C."/>
            <person name="Wang Y."/>
            <person name="Shen Y."/>
            <person name="Yan D."/>
            <person name="He X."/>
            <person name="Dai J."/>
            <person name="Wu Q."/>
        </authorList>
    </citation>
    <scope>NUCLEOTIDE SEQUENCE [LARGE SCALE GENOMIC DNA]</scope>
    <source>
        <strain evidence="2 3">0710</strain>
    </source>
</reference>
<dbReference type="GeneID" id="23615487"/>
<dbReference type="AlphaFoldDB" id="A0A087ST78"/>
<dbReference type="KEGG" id="apro:F751_4096"/>
<evidence type="ECO:0000313" key="2">
    <source>
        <dbReference type="EMBL" id="KFM28932.1"/>
    </source>
</evidence>
<sequence>MYTSVTGEEYVLEPGERGEKQQHSPWSAPRDRRKRNKHNPSPLTISEDFEYTSPPKRHNGTIVGPNSHGDVAQGGILKDGVAPACQAAHAPVLFPPPDGQSPAARALRMSQGLDDHIPALHTAGPLAQGLFHRSSPGPPDRKKYSPLQAGLDVASFRDIQTLQSSISGGGASARTPARTTTSSLDPGSTRSSDRASRGSSQRKTCFTCPSPFCLGLSPARDSDSDEEVSVRRPGAGADGFVLRTRADFQLATPRGAAVGADLVRESRRAALSSGGRPKEPAAEPSVCSSRDAQPLTSRFGLSRAALEAPHPPARSSTFHAPAAACWPERGLTPNSEGGRSEGPCPGMGAACETPLSVDHLNDMLRQAGDRRVDLCSLGPSNPRDAEAMVRDACTGGGLVPNAATLRTLDKIWAVHEQLHGQY</sequence>
<evidence type="ECO:0000256" key="1">
    <source>
        <dbReference type="SAM" id="MobiDB-lite"/>
    </source>
</evidence>
<dbReference type="RefSeq" id="XP_011401981.1">
    <property type="nucleotide sequence ID" value="XM_011403679.1"/>
</dbReference>
<dbReference type="Proteomes" id="UP000028924">
    <property type="component" value="Unassembled WGS sequence"/>
</dbReference>
<proteinExistence type="predicted"/>
<gene>
    <name evidence="2" type="ORF">F751_4096</name>
</gene>
<feature type="region of interest" description="Disordered" evidence="1">
    <location>
        <begin position="165"/>
        <end position="203"/>
    </location>
</feature>
<organism evidence="2 3">
    <name type="scientific">Auxenochlorella protothecoides</name>
    <name type="common">Green microalga</name>
    <name type="synonym">Chlorella protothecoides</name>
    <dbReference type="NCBI Taxonomy" id="3075"/>
    <lineage>
        <taxon>Eukaryota</taxon>
        <taxon>Viridiplantae</taxon>
        <taxon>Chlorophyta</taxon>
        <taxon>core chlorophytes</taxon>
        <taxon>Trebouxiophyceae</taxon>
        <taxon>Chlorellales</taxon>
        <taxon>Chlorellaceae</taxon>
        <taxon>Auxenochlorella</taxon>
    </lineage>
</organism>
<protein>
    <submittedName>
        <fullName evidence="2">Uncharacterized protein</fullName>
    </submittedName>
</protein>
<feature type="compositionally biased region" description="Low complexity" evidence="1">
    <location>
        <begin position="172"/>
        <end position="183"/>
    </location>
</feature>
<dbReference type="EMBL" id="KL662184">
    <property type="protein sequence ID" value="KFM28932.1"/>
    <property type="molecule type" value="Genomic_DNA"/>
</dbReference>